<accession>A0ABU2MQI8</accession>
<dbReference type="RefSeq" id="WP_311705002.1">
    <property type="nucleotide sequence ID" value="NZ_JAVREL010000007.1"/>
</dbReference>
<keyword evidence="3" id="KW-1185">Reference proteome</keyword>
<keyword evidence="1" id="KW-1133">Transmembrane helix</keyword>
<evidence type="ECO:0000256" key="1">
    <source>
        <dbReference type="SAM" id="Phobius"/>
    </source>
</evidence>
<proteinExistence type="predicted"/>
<organism evidence="2 3">
    <name type="scientific">Streptomyces litchfieldiae</name>
    <dbReference type="NCBI Taxonomy" id="3075543"/>
    <lineage>
        <taxon>Bacteria</taxon>
        <taxon>Bacillati</taxon>
        <taxon>Actinomycetota</taxon>
        <taxon>Actinomycetes</taxon>
        <taxon>Kitasatosporales</taxon>
        <taxon>Streptomycetaceae</taxon>
        <taxon>Streptomyces</taxon>
    </lineage>
</organism>
<gene>
    <name evidence="2" type="ORF">RM590_14830</name>
</gene>
<keyword evidence="1" id="KW-0812">Transmembrane</keyword>
<reference evidence="3" key="1">
    <citation type="submission" date="2023-07" db="EMBL/GenBank/DDBJ databases">
        <title>30 novel species of actinomycetes from the DSMZ collection.</title>
        <authorList>
            <person name="Nouioui I."/>
        </authorList>
    </citation>
    <scope>NUCLEOTIDE SEQUENCE [LARGE SCALE GENOMIC DNA]</scope>
    <source>
        <strain evidence="3">DSM 44938</strain>
    </source>
</reference>
<protein>
    <recommendedName>
        <fullName evidence="4">TIGR04222 domain-containing membrane protein</fullName>
    </recommendedName>
</protein>
<evidence type="ECO:0000313" key="2">
    <source>
        <dbReference type="EMBL" id="MDT0343879.1"/>
    </source>
</evidence>
<dbReference type="EMBL" id="JAVREL010000007">
    <property type="protein sequence ID" value="MDT0343879.1"/>
    <property type="molecule type" value="Genomic_DNA"/>
</dbReference>
<name>A0ABU2MQI8_9ACTN</name>
<feature type="transmembrane region" description="Helical" evidence="1">
    <location>
        <begin position="65"/>
        <end position="84"/>
    </location>
</feature>
<dbReference type="Proteomes" id="UP001183246">
    <property type="component" value="Unassembled WGS sequence"/>
</dbReference>
<sequence length="319" mass="34043">MSLPSTIGPPAESGTGPRFFLMGHLPLYAALLFLLMLFWSGARAWREPVGGGPSPAAAWETAGSLRAGELVVLVLAVMLAAVLLQPLQLPLIRLLEGGRPRLPGAGATRRRQLARKRSWEAAAALPPDGVLAPEQVQRAGAAGHELRRRFPLPDHLVTPTALGNALAAIGDRAGRPYGLDAVAAWPRLYSVLGEQHRALVDDRRDTVDTAARMCAVMALTAPVSAVLLARSGWWLALALVPLALSWISYRGAVQAALAYGESVQVAFDLHRFDLLAALRLAAPAGQADERALNVQLSDLWRQGVPLDPALRYSLNGDAE</sequence>
<evidence type="ECO:0000313" key="3">
    <source>
        <dbReference type="Proteomes" id="UP001183246"/>
    </source>
</evidence>
<evidence type="ECO:0008006" key="4">
    <source>
        <dbReference type="Google" id="ProtNLM"/>
    </source>
</evidence>
<feature type="transmembrane region" description="Helical" evidence="1">
    <location>
        <begin position="25"/>
        <end position="45"/>
    </location>
</feature>
<comment type="caution">
    <text evidence="2">The sequence shown here is derived from an EMBL/GenBank/DDBJ whole genome shotgun (WGS) entry which is preliminary data.</text>
</comment>
<keyword evidence="1" id="KW-0472">Membrane</keyword>